<dbReference type="PANTHER" id="PTHR42781">
    <property type="entry name" value="SPERMIDINE/PUTRESCINE IMPORT ATP-BINDING PROTEIN POTA"/>
    <property type="match status" value="1"/>
</dbReference>
<keyword evidence="6" id="KW-1185">Reference proteome</keyword>
<evidence type="ECO:0000256" key="3">
    <source>
        <dbReference type="ARBA" id="ARBA00022840"/>
    </source>
</evidence>
<evidence type="ECO:0000313" key="5">
    <source>
        <dbReference type="EMBL" id="VWL85900.1"/>
    </source>
</evidence>
<dbReference type="PROSITE" id="PS50893">
    <property type="entry name" value="ABC_TRANSPORTER_2"/>
    <property type="match status" value="1"/>
</dbReference>
<evidence type="ECO:0000256" key="2">
    <source>
        <dbReference type="ARBA" id="ARBA00022741"/>
    </source>
</evidence>
<evidence type="ECO:0000259" key="4">
    <source>
        <dbReference type="PROSITE" id="PS50893"/>
    </source>
</evidence>
<dbReference type="Gene3D" id="3.40.50.300">
    <property type="entry name" value="P-loop containing nucleotide triphosphate hydrolases"/>
    <property type="match status" value="1"/>
</dbReference>
<dbReference type="GO" id="GO:0016887">
    <property type="term" value="F:ATP hydrolysis activity"/>
    <property type="evidence" value="ECO:0007669"/>
    <property type="project" value="InterPro"/>
</dbReference>
<dbReference type="AlphaFoldDB" id="A0A6I8MFJ4"/>
<keyword evidence="2" id="KW-0547">Nucleotide-binding</keyword>
<dbReference type="PANTHER" id="PTHR42781:SF4">
    <property type="entry name" value="SPERMIDINE_PUTRESCINE IMPORT ATP-BINDING PROTEIN POTA"/>
    <property type="match status" value="1"/>
</dbReference>
<keyword evidence="1" id="KW-0813">Transport</keyword>
<sequence>MYFEFNNVTFSYGNKKILDNFSFSLEKGGIILIKGESGIGKTTILKLISGILDMKKGSVILDGKDITKEKIEKKEVAYLFQDYSLFPHMTVEKNILYGLKIKDVNYWLELIGMLEYKKAYPNELSGGQKQRVALVRSLATNPKILLLDEPFSSIDNNMQNRLREDLMNLLKKLEITTIIVSHNKEDEKIADKIISI</sequence>
<dbReference type="EMBL" id="CABWIB010000001">
    <property type="protein sequence ID" value="VWL85900.1"/>
    <property type="molecule type" value="Genomic_DNA"/>
</dbReference>
<dbReference type="InterPro" id="IPR027417">
    <property type="entry name" value="P-loop_NTPase"/>
</dbReference>
<dbReference type="PROSITE" id="PS00211">
    <property type="entry name" value="ABC_TRANSPORTER_1"/>
    <property type="match status" value="1"/>
</dbReference>
<keyword evidence="3 5" id="KW-0067">ATP-binding</keyword>
<name>A0A6I8MFJ4_9FUSO</name>
<dbReference type="InterPro" id="IPR003593">
    <property type="entry name" value="AAA+_ATPase"/>
</dbReference>
<dbReference type="InterPro" id="IPR003439">
    <property type="entry name" value="ABC_transporter-like_ATP-bd"/>
</dbReference>
<feature type="domain" description="ABC transporter" evidence="4">
    <location>
        <begin position="3"/>
        <end position="196"/>
    </location>
</feature>
<dbReference type="Proteomes" id="UP000419017">
    <property type="component" value="Unassembled WGS sequence"/>
</dbReference>
<dbReference type="RefSeq" id="WP_156683860.1">
    <property type="nucleotide sequence ID" value="NZ_CABWIB010000001.1"/>
</dbReference>
<dbReference type="SMART" id="SM00382">
    <property type="entry name" value="AAA"/>
    <property type="match status" value="1"/>
</dbReference>
<organism evidence="5 6">
    <name type="scientific">Oceanivirga miroungae</name>
    <dbReference type="NCBI Taxonomy" id="1130046"/>
    <lineage>
        <taxon>Bacteria</taxon>
        <taxon>Fusobacteriati</taxon>
        <taxon>Fusobacteriota</taxon>
        <taxon>Fusobacteriia</taxon>
        <taxon>Fusobacteriales</taxon>
        <taxon>Leptotrichiaceae</taxon>
        <taxon>Oceanivirga</taxon>
    </lineage>
</organism>
<evidence type="ECO:0000313" key="6">
    <source>
        <dbReference type="Proteomes" id="UP000419017"/>
    </source>
</evidence>
<proteinExistence type="predicted"/>
<dbReference type="GO" id="GO:0005524">
    <property type="term" value="F:ATP binding"/>
    <property type="evidence" value="ECO:0007669"/>
    <property type="project" value="UniProtKB-KW"/>
</dbReference>
<evidence type="ECO:0000256" key="1">
    <source>
        <dbReference type="ARBA" id="ARBA00022448"/>
    </source>
</evidence>
<protein>
    <submittedName>
        <fullName evidence="5">Iron(III) ABC transporter, ATP-binding protein</fullName>
    </submittedName>
</protein>
<dbReference type="InterPro" id="IPR050093">
    <property type="entry name" value="ABC_SmlMolc_Importer"/>
</dbReference>
<dbReference type="SUPFAM" id="SSF52540">
    <property type="entry name" value="P-loop containing nucleoside triphosphate hydrolases"/>
    <property type="match status" value="1"/>
</dbReference>
<dbReference type="InterPro" id="IPR017871">
    <property type="entry name" value="ABC_transporter-like_CS"/>
</dbReference>
<dbReference type="Pfam" id="PF00005">
    <property type="entry name" value="ABC_tran"/>
    <property type="match status" value="1"/>
</dbReference>
<gene>
    <name evidence="5" type="ORF">OMES3154_01186</name>
</gene>
<accession>A0A6I8MFJ4</accession>
<reference evidence="5 6" key="1">
    <citation type="submission" date="2019-10" db="EMBL/GenBank/DDBJ databases">
        <authorList>
            <person name="Blom J."/>
        </authorList>
    </citation>
    <scope>NUCLEOTIDE SEQUENCE [LARGE SCALE GENOMIC DNA]</scope>
    <source>
        <strain evidence="5 6">ES3154-GLU</strain>
    </source>
</reference>